<dbReference type="FunFam" id="2.20.100.10:FF:000001">
    <property type="entry name" value="semaphorin-5A isoform X1"/>
    <property type="match status" value="2"/>
</dbReference>
<evidence type="ECO:0000256" key="4">
    <source>
        <dbReference type="ARBA" id="ARBA00022737"/>
    </source>
</evidence>
<evidence type="ECO:0000256" key="3">
    <source>
        <dbReference type="ARBA" id="ARBA00022729"/>
    </source>
</evidence>
<keyword evidence="2" id="KW-0964">Secreted</keyword>
<dbReference type="PANTHER" id="PTHR22906">
    <property type="entry name" value="PROPERDIN"/>
    <property type="match status" value="1"/>
</dbReference>
<dbReference type="EMBL" id="CAIIXF020000003">
    <property type="protein sequence ID" value="CAH1779172.1"/>
    <property type="molecule type" value="Genomic_DNA"/>
</dbReference>
<dbReference type="Gene3D" id="2.20.100.10">
    <property type="entry name" value="Thrombospondin type-1 (TSP1) repeat"/>
    <property type="match status" value="3"/>
</dbReference>
<dbReference type="SUPFAM" id="SSF82895">
    <property type="entry name" value="TSP-1 type 1 repeat"/>
    <property type="match status" value="3"/>
</dbReference>
<evidence type="ECO:0000313" key="6">
    <source>
        <dbReference type="EMBL" id="CAH1779172.1"/>
    </source>
</evidence>
<reference evidence="6" key="1">
    <citation type="submission" date="2022-03" db="EMBL/GenBank/DDBJ databases">
        <authorList>
            <person name="Martin C."/>
        </authorList>
    </citation>
    <scope>NUCLEOTIDE SEQUENCE</scope>
</reference>
<name>A0A8S4NDS7_OWEFU</name>
<dbReference type="AlphaFoldDB" id="A0A8S4NDS7"/>
<evidence type="ECO:0000256" key="5">
    <source>
        <dbReference type="ARBA" id="ARBA00023157"/>
    </source>
</evidence>
<dbReference type="FunFam" id="2.20.100.10:FF:000080">
    <property type="entry name" value="SCO-spondin"/>
    <property type="match status" value="1"/>
</dbReference>
<accession>A0A8S4NDS7</accession>
<feature type="non-terminal residue" evidence="6">
    <location>
        <position position="222"/>
    </location>
</feature>
<feature type="non-terminal residue" evidence="6">
    <location>
        <position position="1"/>
    </location>
</feature>
<evidence type="ECO:0000313" key="7">
    <source>
        <dbReference type="Proteomes" id="UP000749559"/>
    </source>
</evidence>
<comment type="caution">
    <text evidence="6">The sequence shown here is derived from an EMBL/GenBank/DDBJ whole genome shotgun (WGS) entry which is preliminary data.</text>
</comment>
<evidence type="ECO:0000256" key="2">
    <source>
        <dbReference type="ARBA" id="ARBA00022525"/>
    </source>
</evidence>
<organism evidence="6 7">
    <name type="scientific">Owenia fusiformis</name>
    <name type="common">Polychaete worm</name>
    <dbReference type="NCBI Taxonomy" id="6347"/>
    <lineage>
        <taxon>Eukaryota</taxon>
        <taxon>Metazoa</taxon>
        <taxon>Spiralia</taxon>
        <taxon>Lophotrochozoa</taxon>
        <taxon>Annelida</taxon>
        <taxon>Polychaeta</taxon>
        <taxon>Sedentaria</taxon>
        <taxon>Canalipalpata</taxon>
        <taxon>Sabellida</taxon>
        <taxon>Oweniida</taxon>
        <taxon>Oweniidae</taxon>
        <taxon>Owenia</taxon>
    </lineage>
</organism>
<comment type="subcellular location">
    <subcellularLocation>
        <location evidence="1">Secreted</location>
    </subcellularLocation>
</comment>
<keyword evidence="3" id="KW-0732">Signal</keyword>
<dbReference type="InterPro" id="IPR000884">
    <property type="entry name" value="TSP1_rpt"/>
</dbReference>
<keyword evidence="5" id="KW-1015">Disulfide bond</keyword>
<keyword evidence="4" id="KW-0677">Repeat</keyword>
<dbReference type="Pfam" id="PF00090">
    <property type="entry name" value="TSP_1"/>
    <property type="match status" value="3"/>
</dbReference>
<dbReference type="Proteomes" id="UP000749559">
    <property type="component" value="Unassembled WGS sequence"/>
</dbReference>
<dbReference type="OrthoDB" id="446173at2759"/>
<dbReference type="SMART" id="SM00209">
    <property type="entry name" value="TSP1"/>
    <property type="match status" value="3"/>
</dbReference>
<keyword evidence="7" id="KW-1185">Reference proteome</keyword>
<proteinExistence type="predicted"/>
<dbReference type="PANTHER" id="PTHR22906:SF43">
    <property type="entry name" value="PROPERDIN"/>
    <property type="match status" value="1"/>
</dbReference>
<dbReference type="InterPro" id="IPR036383">
    <property type="entry name" value="TSP1_rpt_sf"/>
</dbReference>
<dbReference type="InterPro" id="IPR052065">
    <property type="entry name" value="Compl_asym_regulator"/>
</dbReference>
<evidence type="ECO:0000256" key="1">
    <source>
        <dbReference type="ARBA" id="ARBA00004613"/>
    </source>
</evidence>
<gene>
    <name evidence="6" type="ORF">OFUS_LOCUS6005</name>
</gene>
<sequence length="222" mass="24054">LRKLWHVKCLFSVDGGWGEFSEYGACSLECGGGTQERVRLCNNPAPQYGGSQCLTVEGVEQLEESQVEPCNTQPCPIDGGWGEFSNYSACSLECGGGTQERVRLCNNPEPQYGGSQCLTVEGVEQLEESQIEPCNTQPCAIDGGWGDWSNFSTCSLECGGGTKERVRLCNSPEPQYGGIQCLTAEGEQKLVESEIEPCNTQPCQIDGGWGDWSNYSTCSLEC</sequence>
<protein>
    <submittedName>
        <fullName evidence="6">Uncharacterized protein</fullName>
    </submittedName>
</protein>
<dbReference type="PROSITE" id="PS50092">
    <property type="entry name" value="TSP1"/>
    <property type="match status" value="3"/>
</dbReference>